<keyword evidence="1" id="KW-0732">Signal</keyword>
<reference evidence="4" key="1">
    <citation type="journal article" date="2019" name="Int. J. Syst. Evol. Microbiol.">
        <title>The Global Catalogue of Microorganisms (GCM) 10K type strain sequencing project: providing services to taxonomists for standard genome sequencing and annotation.</title>
        <authorList>
            <consortium name="The Broad Institute Genomics Platform"/>
            <consortium name="The Broad Institute Genome Sequencing Center for Infectious Disease"/>
            <person name="Wu L."/>
            <person name="Ma J."/>
        </authorList>
    </citation>
    <scope>NUCLEOTIDE SEQUENCE [LARGE SCALE GENOMIC DNA]</scope>
    <source>
        <strain evidence="4">JCM 16545</strain>
    </source>
</reference>
<dbReference type="InterPro" id="IPR013424">
    <property type="entry name" value="Ice-binding_C"/>
</dbReference>
<dbReference type="EMBL" id="JBHUJC010000041">
    <property type="protein sequence ID" value="MFD2277318.1"/>
    <property type="molecule type" value="Genomic_DNA"/>
</dbReference>
<dbReference type="NCBIfam" id="TIGR02595">
    <property type="entry name" value="PEP_CTERM"/>
    <property type="match status" value="1"/>
</dbReference>
<protein>
    <submittedName>
        <fullName evidence="3">PEP-CTERM sorting domain-containing protein</fullName>
    </submittedName>
</protein>
<dbReference type="RefSeq" id="WP_377093896.1">
    <property type="nucleotide sequence ID" value="NZ_JBHSJM010000001.1"/>
</dbReference>
<feature type="domain" description="Ice-binding protein C-terminal" evidence="2">
    <location>
        <begin position="217"/>
        <end position="240"/>
    </location>
</feature>
<dbReference type="NCBIfam" id="TIGR03382">
    <property type="entry name" value="GC_trans_RRR"/>
    <property type="match status" value="1"/>
</dbReference>
<dbReference type="Proteomes" id="UP001597297">
    <property type="component" value="Unassembled WGS sequence"/>
</dbReference>
<evidence type="ECO:0000313" key="4">
    <source>
        <dbReference type="Proteomes" id="UP001597297"/>
    </source>
</evidence>
<dbReference type="Pfam" id="PF07589">
    <property type="entry name" value="PEP-CTERM"/>
    <property type="match status" value="1"/>
</dbReference>
<evidence type="ECO:0000256" key="1">
    <source>
        <dbReference type="SAM" id="SignalP"/>
    </source>
</evidence>
<comment type="caution">
    <text evidence="3">The sequence shown here is derived from an EMBL/GenBank/DDBJ whole genome shotgun (WGS) entry which is preliminary data.</text>
</comment>
<name>A0ABW5E5I3_9BACT</name>
<gene>
    <name evidence="3" type="ORF">ACFSQZ_12625</name>
</gene>
<dbReference type="InterPro" id="IPR017756">
    <property type="entry name" value="TM_Gly-Cys-Arg_CS"/>
</dbReference>
<evidence type="ECO:0000259" key="2">
    <source>
        <dbReference type="Pfam" id="PF07589"/>
    </source>
</evidence>
<evidence type="ECO:0000313" key="3">
    <source>
        <dbReference type="EMBL" id="MFD2277318.1"/>
    </source>
</evidence>
<organism evidence="3 4">
    <name type="scientific">Rubritalea spongiae</name>
    <dbReference type="NCBI Taxonomy" id="430797"/>
    <lineage>
        <taxon>Bacteria</taxon>
        <taxon>Pseudomonadati</taxon>
        <taxon>Verrucomicrobiota</taxon>
        <taxon>Verrucomicrobiia</taxon>
        <taxon>Verrucomicrobiales</taxon>
        <taxon>Rubritaleaceae</taxon>
        <taxon>Rubritalea</taxon>
    </lineage>
</organism>
<proteinExistence type="predicted"/>
<feature type="chain" id="PRO_5047423367" evidence="1">
    <location>
        <begin position="21"/>
        <end position="240"/>
    </location>
</feature>
<keyword evidence="4" id="KW-1185">Reference proteome</keyword>
<feature type="signal peptide" evidence="1">
    <location>
        <begin position="1"/>
        <end position="20"/>
    </location>
</feature>
<accession>A0ABW5E5I3</accession>
<sequence>MKYTYLALCSSLLIAGGANAAVILNNSFESSFTEWDVVSTSPNLNTNDVSLGGATYNGVNTAAGGSALLSNRAFANLNGGGQSVTLTAFVYQDGATSNTDAKEIISATDYEFTMAIGNKNGGSGFTDNGNISLVLGYLATANDMSSFTSFASLSKTAAELKSEITENTWADYTVNGTVLETDDAFGKQLAVQFTTSRSNSGVSGNNQTSFDYARVAAVPEPSTSAMLGLLGLGALMRRRR</sequence>